<evidence type="ECO:0000313" key="2">
    <source>
        <dbReference type="WBParaSite" id="PSAMB.scaffold19398size821.g37862.t1"/>
    </source>
</evidence>
<dbReference type="AlphaFoldDB" id="A0A914VIC8"/>
<sequence length="96" mass="11207">MLSAQAVLRQACGCWTVQVRSKSTKYLQNRPRSFKRRLYEAAVAPVLHERPQTPAEKCIMRPVYQDRLKADIDEMPPIEQALGRLVKNMMRSYRVM</sequence>
<keyword evidence="1" id="KW-1185">Reference proteome</keyword>
<dbReference type="Proteomes" id="UP000887566">
    <property type="component" value="Unplaced"/>
</dbReference>
<proteinExistence type="predicted"/>
<evidence type="ECO:0000313" key="1">
    <source>
        <dbReference type="Proteomes" id="UP000887566"/>
    </source>
</evidence>
<reference evidence="2" key="1">
    <citation type="submission" date="2022-11" db="UniProtKB">
        <authorList>
            <consortium name="WormBaseParasite"/>
        </authorList>
    </citation>
    <scope>IDENTIFICATION</scope>
</reference>
<dbReference type="WBParaSite" id="PSAMB.scaffold19398size821.g37862.t1">
    <property type="protein sequence ID" value="PSAMB.scaffold19398size821.g37862.t1"/>
    <property type="gene ID" value="PSAMB.scaffold19398size821.g37862"/>
</dbReference>
<accession>A0A914VIC8</accession>
<organism evidence="1 2">
    <name type="scientific">Plectus sambesii</name>
    <dbReference type="NCBI Taxonomy" id="2011161"/>
    <lineage>
        <taxon>Eukaryota</taxon>
        <taxon>Metazoa</taxon>
        <taxon>Ecdysozoa</taxon>
        <taxon>Nematoda</taxon>
        <taxon>Chromadorea</taxon>
        <taxon>Plectida</taxon>
        <taxon>Plectina</taxon>
        <taxon>Plectoidea</taxon>
        <taxon>Plectidae</taxon>
        <taxon>Plectus</taxon>
    </lineage>
</organism>
<protein>
    <submittedName>
        <fullName evidence="2">Uncharacterized protein</fullName>
    </submittedName>
</protein>
<name>A0A914VIC8_9BILA</name>